<proteinExistence type="predicted"/>
<dbReference type="EMBL" id="MU005574">
    <property type="protein sequence ID" value="KAF2688160.1"/>
    <property type="molecule type" value="Genomic_DNA"/>
</dbReference>
<evidence type="ECO:0000313" key="3">
    <source>
        <dbReference type="Proteomes" id="UP000799291"/>
    </source>
</evidence>
<keyword evidence="1" id="KW-0472">Membrane</keyword>
<name>A0A6G1JD64_9PLEO</name>
<keyword evidence="1" id="KW-1133">Transmembrane helix</keyword>
<dbReference type="AlphaFoldDB" id="A0A6G1JD64"/>
<reference evidence="2" key="1">
    <citation type="journal article" date="2020" name="Stud. Mycol.">
        <title>101 Dothideomycetes genomes: a test case for predicting lifestyles and emergence of pathogens.</title>
        <authorList>
            <person name="Haridas S."/>
            <person name="Albert R."/>
            <person name="Binder M."/>
            <person name="Bloem J."/>
            <person name="Labutti K."/>
            <person name="Salamov A."/>
            <person name="Andreopoulos B."/>
            <person name="Baker S."/>
            <person name="Barry K."/>
            <person name="Bills G."/>
            <person name="Bluhm B."/>
            <person name="Cannon C."/>
            <person name="Castanera R."/>
            <person name="Culley D."/>
            <person name="Daum C."/>
            <person name="Ezra D."/>
            <person name="Gonzalez J."/>
            <person name="Henrissat B."/>
            <person name="Kuo A."/>
            <person name="Liang C."/>
            <person name="Lipzen A."/>
            <person name="Lutzoni F."/>
            <person name="Magnuson J."/>
            <person name="Mondo S."/>
            <person name="Nolan M."/>
            <person name="Ohm R."/>
            <person name="Pangilinan J."/>
            <person name="Park H.-J."/>
            <person name="Ramirez L."/>
            <person name="Alfaro M."/>
            <person name="Sun H."/>
            <person name="Tritt A."/>
            <person name="Yoshinaga Y."/>
            <person name="Zwiers L.-H."/>
            <person name="Turgeon B."/>
            <person name="Goodwin S."/>
            <person name="Spatafora J."/>
            <person name="Crous P."/>
            <person name="Grigoriev I."/>
        </authorList>
    </citation>
    <scope>NUCLEOTIDE SEQUENCE</scope>
    <source>
        <strain evidence="2">CBS 122367</strain>
    </source>
</reference>
<organism evidence="2 3">
    <name type="scientific">Lentithecium fluviatile CBS 122367</name>
    <dbReference type="NCBI Taxonomy" id="1168545"/>
    <lineage>
        <taxon>Eukaryota</taxon>
        <taxon>Fungi</taxon>
        <taxon>Dikarya</taxon>
        <taxon>Ascomycota</taxon>
        <taxon>Pezizomycotina</taxon>
        <taxon>Dothideomycetes</taxon>
        <taxon>Pleosporomycetidae</taxon>
        <taxon>Pleosporales</taxon>
        <taxon>Massarineae</taxon>
        <taxon>Lentitheciaceae</taxon>
        <taxon>Lentithecium</taxon>
    </lineage>
</organism>
<protein>
    <submittedName>
        <fullName evidence="2">Uncharacterized protein</fullName>
    </submittedName>
</protein>
<sequence length="172" mass="20057">MNYVYTLGCTRTARRNLQVWNDPGFEKALVELTSIGSNYVYFEYDFQVQRSQIKELERMDQMYLKTGALRNQDLPGTVFEKKIRFMEAWVTDIHNKSTYLAKRAEVQVQICHSLMAQRDNHFNMEVSAFDKLDSNDMRTIAVATLFFLPATFMATLFCASFFNFQGYSLTIS</sequence>
<gene>
    <name evidence="2" type="ORF">K458DRAFT_385731</name>
</gene>
<accession>A0A6G1JD64</accession>
<dbReference type="OrthoDB" id="2830640at2759"/>
<evidence type="ECO:0000313" key="2">
    <source>
        <dbReference type="EMBL" id="KAF2688160.1"/>
    </source>
</evidence>
<keyword evidence="1" id="KW-0812">Transmembrane</keyword>
<dbReference type="Gene3D" id="1.20.58.340">
    <property type="entry name" value="Magnesium transport protein CorA, transmembrane region"/>
    <property type="match status" value="1"/>
</dbReference>
<feature type="transmembrane region" description="Helical" evidence="1">
    <location>
        <begin position="140"/>
        <end position="162"/>
    </location>
</feature>
<keyword evidence="3" id="KW-1185">Reference proteome</keyword>
<dbReference type="Proteomes" id="UP000799291">
    <property type="component" value="Unassembled WGS sequence"/>
</dbReference>
<evidence type="ECO:0000256" key="1">
    <source>
        <dbReference type="SAM" id="Phobius"/>
    </source>
</evidence>